<evidence type="ECO:0000259" key="4">
    <source>
        <dbReference type="PROSITE" id="PS51071"/>
    </source>
</evidence>
<protein>
    <submittedName>
        <fullName evidence="5">MurR/RpiR family transcriptional regulator</fullName>
    </submittedName>
</protein>
<dbReference type="Pfam" id="PF01380">
    <property type="entry name" value="SIS"/>
    <property type="match status" value="1"/>
</dbReference>
<dbReference type="PROSITE" id="PS00356">
    <property type="entry name" value="HTH_LACI_1"/>
    <property type="match status" value="1"/>
</dbReference>
<name>A0ABW4SIW7_9BACL</name>
<evidence type="ECO:0000313" key="6">
    <source>
        <dbReference type="Proteomes" id="UP001597218"/>
    </source>
</evidence>
<dbReference type="EMBL" id="JBHUGI010000032">
    <property type="protein sequence ID" value="MFD1928795.1"/>
    <property type="molecule type" value="Genomic_DNA"/>
</dbReference>
<comment type="caution">
    <text evidence="5">The sequence shown here is derived from an EMBL/GenBank/DDBJ whole genome shotgun (WGS) entry which is preliminary data.</text>
</comment>
<dbReference type="InterPro" id="IPR009057">
    <property type="entry name" value="Homeodomain-like_sf"/>
</dbReference>
<dbReference type="InterPro" id="IPR046348">
    <property type="entry name" value="SIS_dom_sf"/>
</dbReference>
<dbReference type="Gene3D" id="1.10.10.10">
    <property type="entry name" value="Winged helix-like DNA-binding domain superfamily/Winged helix DNA-binding domain"/>
    <property type="match status" value="1"/>
</dbReference>
<feature type="domain" description="HTH rpiR-type" evidence="4">
    <location>
        <begin position="8"/>
        <end position="84"/>
    </location>
</feature>
<evidence type="ECO:0000256" key="2">
    <source>
        <dbReference type="ARBA" id="ARBA00023125"/>
    </source>
</evidence>
<accession>A0ABW4SIW7</accession>
<dbReference type="InterPro" id="IPR000281">
    <property type="entry name" value="HTH_RpiR"/>
</dbReference>
<dbReference type="InterPro" id="IPR036388">
    <property type="entry name" value="WH-like_DNA-bd_sf"/>
</dbReference>
<keyword evidence="2" id="KW-0238">DNA-binding</keyword>
<proteinExistence type="predicted"/>
<evidence type="ECO:0000256" key="3">
    <source>
        <dbReference type="ARBA" id="ARBA00023163"/>
    </source>
</evidence>
<dbReference type="PANTHER" id="PTHR30514">
    <property type="entry name" value="GLUCOKINASE"/>
    <property type="match status" value="1"/>
</dbReference>
<dbReference type="InterPro" id="IPR001347">
    <property type="entry name" value="SIS_dom"/>
</dbReference>
<gene>
    <name evidence="5" type="ORF">ACFSFY_12200</name>
</gene>
<dbReference type="PROSITE" id="PS51071">
    <property type="entry name" value="HTH_RPIR"/>
    <property type="match status" value="1"/>
</dbReference>
<reference evidence="6" key="1">
    <citation type="journal article" date="2019" name="Int. J. Syst. Evol. Microbiol.">
        <title>The Global Catalogue of Microorganisms (GCM) 10K type strain sequencing project: providing services to taxonomists for standard genome sequencing and annotation.</title>
        <authorList>
            <consortium name="The Broad Institute Genomics Platform"/>
            <consortium name="The Broad Institute Genome Sequencing Center for Infectious Disease"/>
            <person name="Wu L."/>
            <person name="Ma J."/>
        </authorList>
    </citation>
    <scope>NUCLEOTIDE SEQUENCE [LARGE SCALE GENOMIC DNA]</scope>
    <source>
        <strain evidence="6">CGMCC 4.7177</strain>
    </source>
</reference>
<dbReference type="Gene3D" id="3.40.50.10490">
    <property type="entry name" value="Glucose-6-phosphate isomerase like protein, domain 1"/>
    <property type="match status" value="1"/>
</dbReference>
<dbReference type="RefSeq" id="WP_381538399.1">
    <property type="nucleotide sequence ID" value="NZ_JBHUGI010000032.1"/>
</dbReference>
<keyword evidence="6" id="KW-1185">Reference proteome</keyword>
<dbReference type="PANTHER" id="PTHR30514:SF18">
    <property type="entry name" value="RPIR-FAMILY TRANSCRIPTIONAL REGULATOR"/>
    <property type="match status" value="1"/>
</dbReference>
<dbReference type="CDD" id="cd05013">
    <property type="entry name" value="SIS_RpiR"/>
    <property type="match status" value="1"/>
</dbReference>
<sequence>MDKELGKENVVEFLIAIKDSLPNKQKQLCSYILENNRDVGLLTVKELAEKADVGTTTVMRLIKELGYSSFFKFKKDFYDIQLDYSDKWENVQKSFGNDNENENEAYKTLSSVGKEAINVIEQSLTPYIVENFNIAMDLIANAEMINLLGLRPYKAVALYMEMLMGEFYSNTRQLSHDSETMIDRILQFTPNEVLILFGFAPYTQRTIDAAALAYKKGVPIILITDHLSCPIASFSKVILKVKASDKHFTIVPVIVLVEAIVLDLGKRNSKTSIQRIRTLFETLKEYEIIVH</sequence>
<dbReference type="InterPro" id="IPR047640">
    <property type="entry name" value="RpiR-like"/>
</dbReference>
<dbReference type="SUPFAM" id="SSF46689">
    <property type="entry name" value="Homeodomain-like"/>
    <property type="match status" value="1"/>
</dbReference>
<evidence type="ECO:0000313" key="5">
    <source>
        <dbReference type="EMBL" id="MFD1928795.1"/>
    </source>
</evidence>
<dbReference type="Pfam" id="PF01418">
    <property type="entry name" value="HTH_6"/>
    <property type="match status" value="1"/>
</dbReference>
<keyword evidence="1" id="KW-0805">Transcription regulation</keyword>
<dbReference type="SUPFAM" id="SSF53697">
    <property type="entry name" value="SIS domain"/>
    <property type="match status" value="1"/>
</dbReference>
<organism evidence="5 6">
    <name type="scientific">Sporosarcina siberiensis</name>
    <dbReference type="NCBI Taxonomy" id="1365606"/>
    <lineage>
        <taxon>Bacteria</taxon>
        <taxon>Bacillati</taxon>
        <taxon>Bacillota</taxon>
        <taxon>Bacilli</taxon>
        <taxon>Bacillales</taxon>
        <taxon>Caryophanaceae</taxon>
        <taxon>Sporosarcina</taxon>
    </lineage>
</organism>
<evidence type="ECO:0000256" key="1">
    <source>
        <dbReference type="ARBA" id="ARBA00023015"/>
    </source>
</evidence>
<dbReference type="Proteomes" id="UP001597218">
    <property type="component" value="Unassembled WGS sequence"/>
</dbReference>
<dbReference type="InterPro" id="IPR035472">
    <property type="entry name" value="RpiR-like_SIS"/>
</dbReference>
<keyword evidence="3" id="KW-0804">Transcription</keyword>